<dbReference type="Gene3D" id="3.40.50.620">
    <property type="entry name" value="HUPs"/>
    <property type="match status" value="1"/>
</dbReference>
<dbReference type="EMBL" id="CYSR01000020">
    <property type="protein sequence ID" value="CUH99572.1"/>
    <property type="molecule type" value="Genomic_DNA"/>
</dbReference>
<dbReference type="InterPro" id="IPR014729">
    <property type="entry name" value="Rossmann-like_a/b/a_fold"/>
</dbReference>
<dbReference type="RefSeq" id="WP_058285708.1">
    <property type="nucleotide sequence ID" value="NZ_CYSR01000020.1"/>
</dbReference>
<evidence type="ECO:0000313" key="4">
    <source>
        <dbReference type="Proteomes" id="UP000051326"/>
    </source>
</evidence>
<organism evidence="3 4">
    <name type="scientific">Leisingera aquaemixtae</name>
    <dbReference type="NCBI Taxonomy" id="1396826"/>
    <lineage>
        <taxon>Bacteria</taxon>
        <taxon>Pseudomonadati</taxon>
        <taxon>Pseudomonadota</taxon>
        <taxon>Alphaproteobacteria</taxon>
        <taxon>Rhodobacterales</taxon>
        <taxon>Roseobacteraceae</taxon>
        <taxon>Leisingera</taxon>
    </lineage>
</organism>
<sequence>MFTSVLVPFDGSQGAEAALAKAAELAQLCGAALTLLTVYRHHSLLEASMHMVRPDQPEDLDEIMRSRAREVAERGKALARAGGIDAPRAFVKAGPVARTITSFAGEHEHDLIVIGSRGLGSLEGVLLGSVSHKVTSLAETPVLVV</sequence>
<reference evidence="3 4" key="1">
    <citation type="submission" date="2015-09" db="EMBL/GenBank/DDBJ databases">
        <authorList>
            <consortium name="Swine Surveillance"/>
        </authorList>
    </citation>
    <scope>NUCLEOTIDE SEQUENCE [LARGE SCALE GENOMIC DNA]</scope>
    <source>
        <strain evidence="3 4">CECT 8399</strain>
    </source>
</reference>
<proteinExistence type="inferred from homology"/>
<comment type="similarity">
    <text evidence="1">Belongs to the universal stress protein A family.</text>
</comment>
<dbReference type="PRINTS" id="PR01438">
    <property type="entry name" value="UNVRSLSTRESS"/>
</dbReference>
<dbReference type="CDD" id="cd00293">
    <property type="entry name" value="USP-like"/>
    <property type="match status" value="1"/>
</dbReference>
<evidence type="ECO:0000313" key="3">
    <source>
        <dbReference type="EMBL" id="CUH99572.1"/>
    </source>
</evidence>
<dbReference type="PANTHER" id="PTHR46268">
    <property type="entry name" value="STRESS RESPONSE PROTEIN NHAX"/>
    <property type="match status" value="1"/>
</dbReference>
<dbReference type="Proteomes" id="UP000051326">
    <property type="component" value="Unassembled WGS sequence"/>
</dbReference>
<dbReference type="InterPro" id="IPR006015">
    <property type="entry name" value="Universal_stress_UspA"/>
</dbReference>
<dbReference type="PANTHER" id="PTHR46268:SF6">
    <property type="entry name" value="UNIVERSAL STRESS PROTEIN UP12"/>
    <property type="match status" value="1"/>
</dbReference>
<dbReference type="SUPFAM" id="SSF52402">
    <property type="entry name" value="Adenine nucleotide alpha hydrolases-like"/>
    <property type="match status" value="1"/>
</dbReference>
<evidence type="ECO:0000256" key="1">
    <source>
        <dbReference type="ARBA" id="ARBA00008791"/>
    </source>
</evidence>
<gene>
    <name evidence="3" type="primary">nhaX</name>
    <name evidence="3" type="ORF">PHA8399_01694</name>
</gene>
<dbReference type="AlphaFoldDB" id="A0A0P1H8U7"/>
<evidence type="ECO:0000259" key="2">
    <source>
        <dbReference type="Pfam" id="PF00582"/>
    </source>
</evidence>
<accession>A0A0P1H8U7</accession>
<protein>
    <submittedName>
        <fullName evidence="3">Stress response protein NhaX</fullName>
    </submittedName>
</protein>
<feature type="domain" description="UspA" evidence="2">
    <location>
        <begin position="1"/>
        <end position="145"/>
    </location>
</feature>
<dbReference type="InterPro" id="IPR006016">
    <property type="entry name" value="UspA"/>
</dbReference>
<dbReference type="Pfam" id="PF00582">
    <property type="entry name" value="Usp"/>
    <property type="match status" value="1"/>
</dbReference>
<dbReference type="STRING" id="1396826.PHA8399_01694"/>
<name>A0A0P1H8U7_9RHOB</name>